<dbReference type="Gene3D" id="1.10.287.1490">
    <property type="match status" value="1"/>
</dbReference>
<sequence>SNHPSQQQVRPRFQYIVSIFSSHRVPTPNSLVNHSPKMEDIFRRSDLDDIAKLEQRCNDHLIESYWLPHEVPGPKGLFWHGRLKHWLDFATVALTHLGSQNERIQSLEKRLKESRAMVDNPEAEAESSRARVTALNAELEKAHSTIASLSQALSNLTSSLNKTAGSEQQQPANRNLEARVEELEGLVKELSTSYPVTTPASTVPATPVMAPTTAPGSSPIIAPRMEGPPTLICCVNCSEYFSTYGDYEDHLYWDEQAGTPACRAPGYT</sequence>
<feature type="coiled-coil region" evidence="1">
    <location>
        <begin position="97"/>
        <end position="193"/>
    </location>
</feature>
<evidence type="ECO:0000313" key="3">
    <source>
        <dbReference type="Proteomes" id="UP001174997"/>
    </source>
</evidence>
<dbReference type="AlphaFoldDB" id="A0AA40DAN9"/>
<dbReference type="Proteomes" id="UP001174997">
    <property type="component" value="Unassembled WGS sequence"/>
</dbReference>
<proteinExistence type="predicted"/>
<dbReference type="SUPFAM" id="SSF57997">
    <property type="entry name" value="Tropomyosin"/>
    <property type="match status" value="1"/>
</dbReference>
<accession>A0AA40DAN9</accession>
<evidence type="ECO:0000313" key="2">
    <source>
        <dbReference type="EMBL" id="KAK0669638.1"/>
    </source>
</evidence>
<evidence type="ECO:0000256" key="1">
    <source>
        <dbReference type="SAM" id="Coils"/>
    </source>
</evidence>
<keyword evidence="3" id="KW-1185">Reference proteome</keyword>
<keyword evidence="1" id="KW-0175">Coiled coil</keyword>
<organism evidence="2 3">
    <name type="scientific">Cercophora samala</name>
    <dbReference type="NCBI Taxonomy" id="330535"/>
    <lineage>
        <taxon>Eukaryota</taxon>
        <taxon>Fungi</taxon>
        <taxon>Dikarya</taxon>
        <taxon>Ascomycota</taxon>
        <taxon>Pezizomycotina</taxon>
        <taxon>Sordariomycetes</taxon>
        <taxon>Sordariomycetidae</taxon>
        <taxon>Sordariales</taxon>
        <taxon>Lasiosphaeriaceae</taxon>
        <taxon>Cercophora</taxon>
    </lineage>
</organism>
<feature type="non-terminal residue" evidence="2">
    <location>
        <position position="1"/>
    </location>
</feature>
<dbReference type="EMBL" id="JAULSY010000040">
    <property type="protein sequence ID" value="KAK0669638.1"/>
    <property type="molecule type" value="Genomic_DNA"/>
</dbReference>
<reference evidence="2" key="1">
    <citation type="submission" date="2023-06" db="EMBL/GenBank/DDBJ databases">
        <title>Genome-scale phylogeny and comparative genomics of the fungal order Sordariales.</title>
        <authorList>
            <consortium name="Lawrence Berkeley National Laboratory"/>
            <person name="Hensen N."/>
            <person name="Bonometti L."/>
            <person name="Westerberg I."/>
            <person name="Brannstrom I.O."/>
            <person name="Guillou S."/>
            <person name="Cros-Aarteil S."/>
            <person name="Calhoun S."/>
            <person name="Haridas S."/>
            <person name="Kuo A."/>
            <person name="Mondo S."/>
            <person name="Pangilinan J."/>
            <person name="Riley R."/>
            <person name="Labutti K."/>
            <person name="Andreopoulos B."/>
            <person name="Lipzen A."/>
            <person name="Chen C."/>
            <person name="Yanf M."/>
            <person name="Daum C."/>
            <person name="Ng V."/>
            <person name="Clum A."/>
            <person name="Steindorff A."/>
            <person name="Ohm R."/>
            <person name="Martin F."/>
            <person name="Silar P."/>
            <person name="Natvig D."/>
            <person name="Lalanne C."/>
            <person name="Gautier V."/>
            <person name="Ament-Velasquez S.L."/>
            <person name="Kruys A."/>
            <person name="Hutchinson M.I."/>
            <person name="Powell A.J."/>
            <person name="Barry K."/>
            <person name="Miller A.N."/>
            <person name="Grigoriev I.V."/>
            <person name="Debuchy R."/>
            <person name="Gladieux P."/>
            <person name="Thoren M.H."/>
            <person name="Johannesson H."/>
        </authorList>
    </citation>
    <scope>NUCLEOTIDE SEQUENCE</scope>
    <source>
        <strain evidence="2">CBS 307.81</strain>
    </source>
</reference>
<protein>
    <submittedName>
        <fullName evidence="2">Uncharacterized protein</fullName>
    </submittedName>
</protein>
<gene>
    <name evidence="2" type="ORF">QBC41DRAFT_391461</name>
</gene>
<comment type="caution">
    <text evidence="2">The sequence shown here is derived from an EMBL/GenBank/DDBJ whole genome shotgun (WGS) entry which is preliminary data.</text>
</comment>
<name>A0AA40DAN9_9PEZI</name>